<dbReference type="SMART" id="SM01256">
    <property type="entry name" value="KNOX2"/>
    <property type="match status" value="1"/>
</dbReference>
<dbReference type="PROSITE" id="PS50071">
    <property type="entry name" value="HOMEOBOX_2"/>
    <property type="match status" value="1"/>
</dbReference>
<gene>
    <name evidence="10" type="ORF">LC_TR7997_c0_g1_i1_g.28052</name>
    <name evidence="11" type="ORF">LE_TR14826_c0_g1_i1_g.46891</name>
</gene>
<name>A0A1J3FCL3_NOCCA</name>
<feature type="domain" description="Homeobox" evidence="8">
    <location>
        <begin position="237"/>
        <end position="300"/>
    </location>
</feature>
<dbReference type="SMART" id="SM00389">
    <property type="entry name" value="HOX"/>
    <property type="match status" value="1"/>
</dbReference>
<evidence type="ECO:0000256" key="4">
    <source>
        <dbReference type="ARBA" id="ARBA00023242"/>
    </source>
</evidence>
<dbReference type="InterPro" id="IPR017970">
    <property type="entry name" value="Homeobox_CS"/>
</dbReference>
<dbReference type="GO" id="GO:0009888">
    <property type="term" value="P:tissue development"/>
    <property type="evidence" value="ECO:0007669"/>
    <property type="project" value="UniProtKB-ARBA"/>
</dbReference>
<evidence type="ECO:0000256" key="6">
    <source>
        <dbReference type="PROSITE-ProRule" id="PRU00559"/>
    </source>
</evidence>
<dbReference type="InterPro" id="IPR005540">
    <property type="entry name" value="KNOX1"/>
</dbReference>
<dbReference type="Pfam" id="PF03791">
    <property type="entry name" value="KNOX2"/>
    <property type="match status" value="1"/>
</dbReference>
<proteinExistence type="inferred from homology"/>
<organism evidence="10">
    <name type="scientific">Noccaea caerulescens</name>
    <name type="common">Alpine penny-cress</name>
    <name type="synonym">Thlaspi caerulescens</name>
    <dbReference type="NCBI Taxonomy" id="107243"/>
    <lineage>
        <taxon>Eukaryota</taxon>
        <taxon>Viridiplantae</taxon>
        <taxon>Streptophyta</taxon>
        <taxon>Embryophyta</taxon>
        <taxon>Tracheophyta</taxon>
        <taxon>Spermatophyta</taxon>
        <taxon>Magnoliopsida</taxon>
        <taxon>eudicotyledons</taxon>
        <taxon>Gunneridae</taxon>
        <taxon>Pentapetalae</taxon>
        <taxon>rosids</taxon>
        <taxon>malvids</taxon>
        <taxon>Brassicales</taxon>
        <taxon>Brassicaceae</taxon>
        <taxon>Coluteocarpeae</taxon>
        <taxon>Noccaea</taxon>
    </lineage>
</organism>
<dbReference type="PANTHER" id="PTHR11850">
    <property type="entry name" value="HOMEOBOX PROTEIN TRANSCRIPTION FACTORS"/>
    <property type="match status" value="1"/>
</dbReference>
<dbReference type="GO" id="GO:0003677">
    <property type="term" value="F:DNA binding"/>
    <property type="evidence" value="ECO:0007669"/>
    <property type="project" value="UniProtKB-UniRule"/>
</dbReference>
<evidence type="ECO:0000256" key="1">
    <source>
        <dbReference type="ARBA" id="ARBA00004123"/>
    </source>
</evidence>
<feature type="region of interest" description="Disordered" evidence="7">
    <location>
        <begin position="179"/>
        <end position="218"/>
    </location>
</feature>
<dbReference type="Gene3D" id="1.10.10.60">
    <property type="entry name" value="Homeodomain-like"/>
    <property type="match status" value="1"/>
</dbReference>
<evidence type="ECO:0000256" key="7">
    <source>
        <dbReference type="SAM" id="MobiDB-lite"/>
    </source>
</evidence>
<dbReference type="GO" id="GO:0005634">
    <property type="term" value="C:nucleus"/>
    <property type="evidence" value="ECO:0007669"/>
    <property type="project" value="UniProtKB-SubCell"/>
</dbReference>
<dbReference type="SUPFAM" id="SSF46689">
    <property type="entry name" value="Homeodomain-like"/>
    <property type="match status" value="1"/>
</dbReference>
<evidence type="ECO:0000313" key="10">
    <source>
        <dbReference type="EMBL" id="JAU40389.1"/>
    </source>
</evidence>
<evidence type="ECO:0000256" key="2">
    <source>
        <dbReference type="ARBA" id="ARBA00023125"/>
    </source>
</evidence>
<dbReference type="EMBL" id="GEVL01019178">
    <property type="protein sequence ID" value="JAU58163.1"/>
    <property type="molecule type" value="Transcribed_RNA"/>
</dbReference>
<dbReference type="PROSITE" id="PS00027">
    <property type="entry name" value="HOMEOBOX_1"/>
    <property type="match status" value="1"/>
</dbReference>
<dbReference type="FunFam" id="1.10.10.60:FF:000076">
    <property type="entry name" value="Homeobox protein knotted-1-like 2"/>
    <property type="match status" value="1"/>
</dbReference>
<dbReference type="Pfam" id="PF03790">
    <property type="entry name" value="KNOX1"/>
    <property type="match status" value="1"/>
</dbReference>
<dbReference type="AlphaFoldDB" id="A0A1J3FCL3"/>
<evidence type="ECO:0000256" key="5">
    <source>
        <dbReference type="PROSITE-ProRule" id="PRU00108"/>
    </source>
</evidence>
<evidence type="ECO:0000256" key="3">
    <source>
        <dbReference type="ARBA" id="ARBA00023155"/>
    </source>
</evidence>
<dbReference type="PROSITE" id="PS51213">
    <property type="entry name" value="ELK"/>
    <property type="match status" value="1"/>
</dbReference>
<dbReference type="InterPro" id="IPR009057">
    <property type="entry name" value="Homeodomain-like_sf"/>
</dbReference>
<protein>
    <submittedName>
        <fullName evidence="10">Homeobox protein knotted-1-like 2</fullName>
    </submittedName>
</protein>
<comment type="similarity">
    <text evidence="6">Belongs to the TALE/KNOX homeobox family.</text>
</comment>
<dbReference type="InterPro" id="IPR001356">
    <property type="entry name" value="HD"/>
</dbReference>
<reference evidence="10" key="1">
    <citation type="submission" date="2016-07" db="EMBL/GenBank/DDBJ databases">
        <title>De novo transcriptome assembly of four accessions of the metal hyperaccumulator plant Noccaea caerulescens.</title>
        <authorList>
            <person name="Blande D."/>
            <person name="Halimaa P."/>
            <person name="Tervahauta A.I."/>
            <person name="Aarts M.G."/>
            <person name="Karenlampi S.O."/>
        </authorList>
    </citation>
    <scope>NUCLEOTIDE SEQUENCE</scope>
</reference>
<dbReference type="Pfam" id="PF05920">
    <property type="entry name" value="Homeobox_KN"/>
    <property type="match status" value="1"/>
</dbReference>
<feature type="DNA-binding region" description="Homeobox; TALE-type" evidence="5">
    <location>
        <begin position="238"/>
        <end position="301"/>
    </location>
</feature>
<dbReference type="EMBL" id="GEVK01012443">
    <property type="protein sequence ID" value="JAU40389.1"/>
    <property type="molecule type" value="Transcribed_RNA"/>
</dbReference>
<dbReference type="InterPro" id="IPR050224">
    <property type="entry name" value="TALE_homeobox"/>
</dbReference>
<dbReference type="Pfam" id="PF03789">
    <property type="entry name" value="ELK"/>
    <property type="match status" value="1"/>
</dbReference>
<keyword evidence="2 5" id="KW-0238">DNA-binding</keyword>
<comment type="subcellular location">
    <subcellularLocation>
        <location evidence="1 5">Nucleus</location>
    </subcellularLocation>
</comment>
<sequence>MDGMCGFRSAGDYSERSALMMSPSDYQNLICSSAGDNRVFGSDELYSAAASALSSEAVSISPQRIRRADDNFSLALIKSKIASHPLYPRLLETYIDCQKVGAPLEIASLLEEIQRENDVYKRDVAPLSCFGADPELDEFMETYCDILIKYKSDLARPFDEATTFLNKIEMQLQNLCTGPASSRGLSDDGAVTSDEELREGDDDIAAQDSQQRSNDRDLKDQLLRKFGSHISSLKHEFSKKKKKGKLPREARQALLDWWNVHYKWPYPTEADKIALAEETGLDQKQINNWFINQRKRHWKPSENMPFAMTMDDSSETFFTEE</sequence>
<accession>A0A1J3FCL3</accession>
<dbReference type="GO" id="GO:0000981">
    <property type="term" value="F:DNA-binding transcription factor activity, RNA polymerase II-specific"/>
    <property type="evidence" value="ECO:0007669"/>
    <property type="project" value="InterPro"/>
</dbReference>
<dbReference type="InterPro" id="IPR005541">
    <property type="entry name" value="KNOX2"/>
</dbReference>
<dbReference type="SMART" id="SM01188">
    <property type="entry name" value="ELK"/>
    <property type="match status" value="1"/>
</dbReference>
<evidence type="ECO:0000259" key="8">
    <source>
        <dbReference type="PROSITE" id="PS50071"/>
    </source>
</evidence>
<evidence type="ECO:0000259" key="9">
    <source>
        <dbReference type="PROSITE" id="PS51213"/>
    </source>
</evidence>
<keyword evidence="3 5" id="KW-0371">Homeobox</keyword>
<dbReference type="SMART" id="SM01255">
    <property type="entry name" value="KNOX1"/>
    <property type="match status" value="1"/>
</dbReference>
<evidence type="ECO:0000313" key="11">
    <source>
        <dbReference type="EMBL" id="JAU58163.1"/>
    </source>
</evidence>
<dbReference type="InterPro" id="IPR005539">
    <property type="entry name" value="ELK_dom"/>
</dbReference>
<feature type="domain" description="ELK" evidence="9">
    <location>
        <begin position="217"/>
        <end position="237"/>
    </location>
</feature>
<dbReference type="InterPro" id="IPR008422">
    <property type="entry name" value="KN_HD"/>
</dbReference>
<feature type="compositionally biased region" description="Acidic residues" evidence="7">
    <location>
        <begin position="193"/>
        <end position="205"/>
    </location>
</feature>
<keyword evidence="4 5" id="KW-0539">Nucleus</keyword>
<dbReference type="CDD" id="cd00086">
    <property type="entry name" value="homeodomain"/>
    <property type="match status" value="1"/>
</dbReference>